<keyword evidence="1" id="KW-0732">Signal</keyword>
<sequence length="144" mass="14980">MFRRFVSLALALLVLTASVGLSVQRQTCRMSGNSTIDVSVLGKAARLVECEALERAAAVPIPQDACCDFSSHLHKLTTPAHGLAAKVLLPAPLPAVLPALGPTWPTGVLVPNPESGIPRWFAADSSPPPLGGRGLLALVCTLLV</sequence>
<protein>
    <submittedName>
        <fullName evidence="2">Uncharacterized protein</fullName>
    </submittedName>
</protein>
<keyword evidence="3" id="KW-1185">Reference proteome</keyword>
<evidence type="ECO:0000313" key="2">
    <source>
        <dbReference type="EMBL" id="OGX81470.1"/>
    </source>
</evidence>
<reference evidence="2 3" key="1">
    <citation type="submission" date="2016-08" db="EMBL/GenBank/DDBJ databases">
        <title>Hymenobacter coccineus sp. nov., Hymenobacter lapidarius sp. nov. and Hymenobacter glacialis sp. nov., isolated from Antarctic soil.</title>
        <authorList>
            <person name="Sedlacek I."/>
            <person name="Kralova S."/>
            <person name="Kyrova K."/>
            <person name="Maslanova I."/>
            <person name="Stankova E."/>
            <person name="Vrbovska V."/>
            <person name="Nemec M."/>
            <person name="Bartak M."/>
            <person name="Svec P."/>
            <person name="Busse H.-J."/>
            <person name="Pantucek R."/>
        </authorList>
    </citation>
    <scope>NUCLEOTIDE SEQUENCE [LARGE SCALE GENOMIC DNA]</scope>
    <source>
        <strain evidence="2 3">CCM 8643</strain>
    </source>
</reference>
<organism evidence="2 3">
    <name type="scientific">Hymenobacter lapidarius</name>
    <dbReference type="NCBI Taxonomy" id="1908237"/>
    <lineage>
        <taxon>Bacteria</taxon>
        <taxon>Pseudomonadati</taxon>
        <taxon>Bacteroidota</taxon>
        <taxon>Cytophagia</taxon>
        <taxon>Cytophagales</taxon>
        <taxon>Hymenobacteraceae</taxon>
        <taxon>Hymenobacter</taxon>
    </lineage>
</organism>
<comment type="caution">
    <text evidence="2">The sequence shown here is derived from an EMBL/GenBank/DDBJ whole genome shotgun (WGS) entry which is preliminary data.</text>
</comment>
<proteinExistence type="predicted"/>
<dbReference type="EMBL" id="MDZB01000164">
    <property type="protein sequence ID" value="OGX81470.1"/>
    <property type="molecule type" value="Genomic_DNA"/>
</dbReference>
<evidence type="ECO:0000256" key="1">
    <source>
        <dbReference type="SAM" id="SignalP"/>
    </source>
</evidence>
<evidence type="ECO:0000313" key="3">
    <source>
        <dbReference type="Proteomes" id="UP000176294"/>
    </source>
</evidence>
<dbReference type="AlphaFoldDB" id="A0A1G1SS73"/>
<accession>A0A1G1SS73</accession>
<gene>
    <name evidence="2" type="ORF">BEN47_05870</name>
</gene>
<name>A0A1G1SS73_9BACT</name>
<feature type="signal peptide" evidence="1">
    <location>
        <begin position="1"/>
        <end position="22"/>
    </location>
</feature>
<dbReference type="Proteomes" id="UP000176294">
    <property type="component" value="Unassembled WGS sequence"/>
</dbReference>
<feature type="chain" id="PRO_5009578304" evidence="1">
    <location>
        <begin position="23"/>
        <end position="144"/>
    </location>
</feature>